<dbReference type="InterPro" id="IPR051803">
    <property type="entry name" value="TA_system_RelE-like_toxin"/>
</dbReference>
<comment type="similarity">
    <text evidence="1">Belongs to the RelE toxin family.</text>
</comment>
<dbReference type="InterPro" id="IPR035093">
    <property type="entry name" value="RelE/ParE_toxin_dom_sf"/>
</dbReference>
<gene>
    <name evidence="3" type="ORF">J2045_004187</name>
</gene>
<dbReference type="Proteomes" id="UP001238496">
    <property type="component" value="Unassembled WGS sequence"/>
</dbReference>
<evidence type="ECO:0000256" key="1">
    <source>
        <dbReference type="ARBA" id="ARBA00006226"/>
    </source>
</evidence>
<dbReference type="EMBL" id="JAUSUW010000016">
    <property type="protein sequence ID" value="MDQ0423135.1"/>
    <property type="molecule type" value="Genomic_DNA"/>
</dbReference>
<accession>A0ABU0GCR3</accession>
<dbReference type="SUPFAM" id="SSF143011">
    <property type="entry name" value="RelE-like"/>
    <property type="match status" value="1"/>
</dbReference>
<keyword evidence="4" id="KW-1185">Reference proteome</keyword>
<evidence type="ECO:0000313" key="3">
    <source>
        <dbReference type="EMBL" id="MDQ0423135.1"/>
    </source>
</evidence>
<evidence type="ECO:0000256" key="2">
    <source>
        <dbReference type="ARBA" id="ARBA00022649"/>
    </source>
</evidence>
<protein>
    <submittedName>
        <fullName evidence="3">Plasmid stabilization system protein ParE</fullName>
    </submittedName>
</protein>
<evidence type="ECO:0000313" key="4">
    <source>
        <dbReference type="Proteomes" id="UP001238496"/>
    </source>
</evidence>
<keyword evidence="2" id="KW-1277">Toxin-antitoxin system</keyword>
<reference evidence="3 4" key="1">
    <citation type="submission" date="2023-07" db="EMBL/GenBank/DDBJ databases">
        <title>Genomic Encyclopedia of Type Strains, Phase IV (KMG-IV): sequencing the most valuable type-strain genomes for metagenomic binning, comparative biology and taxonomic classification.</title>
        <authorList>
            <person name="Goeker M."/>
        </authorList>
    </citation>
    <scope>NUCLEOTIDE SEQUENCE [LARGE SCALE GENOMIC DNA]</scope>
    <source>
        <strain evidence="3 4">DSM 1111</strain>
    </source>
</reference>
<comment type="caution">
    <text evidence="3">The sequence shown here is derived from an EMBL/GenBank/DDBJ whole genome shotgun (WGS) entry which is preliminary data.</text>
</comment>
<proteinExistence type="inferred from homology"/>
<name>A0ABU0GCR3_9HYPH</name>
<dbReference type="PANTHER" id="PTHR33755">
    <property type="entry name" value="TOXIN PARE1-RELATED"/>
    <property type="match status" value="1"/>
</dbReference>
<dbReference type="Gene3D" id="3.30.2310.20">
    <property type="entry name" value="RelE-like"/>
    <property type="match status" value="1"/>
</dbReference>
<dbReference type="InterPro" id="IPR007712">
    <property type="entry name" value="RelE/ParE_toxin"/>
</dbReference>
<dbReference type="RefSeq" id="WP_307376590.1">
    <property type="nucleotide sequence ID" value="NZ_JAUSUW010000016.1"/>
</dbReference>
<dbReference type="PANTHER" id="PTHR33755:SF7">
    <property type="entry name" value="TOXIN MODULE OF TOXIN-ANTITOXIN SYSTEM RELE_STBE FAMILY"/>
    <property type="match status" value="1"/>
</dbReference>
<dbReference type="Pfam" id="PF05016">
    <property type="entry name" value="ParE_toxin"/>
    <property type="match status" value="1"/>
</dbReference>
<sequence>MKVVVSPDARAHLAREANYLRERNRAAGERLLHDFKQFLTALAQFPMMGQEAVDLPLRGVRRFVLGDYLIHYEIGAGAIVILTIRHGRERPPELPLDDGTDYEIP</sequence>
<organism evidence="3 4">
    <name type="scientific">Peteryoungia aggregata LMG 23059</name>
    <dbReference type="NCBI Taxonomy" id="1368425"/>
    <lineage>
        <taxon>Bacteria</taxon>
        <taxon>Pseudomonadati</taxon>
        <taxon>Pseudomonadota</taxon>
        <taxon>Alphaproteobacteria</taxon>
        <taxon>Hyphomicrobiales</taxon>
        <taxon>Rhizobiaceae</taxon>
        <taxon>Peteryoungia</taxon>
    </lineage>
</organism>